<evidence type="ECO:0000259" key="5">
    <source>
        <dbReference type="Pfam" id="PF13870"/>
    </source>
</evidence>
<feature type="region of interest" description="Disordered" evidence="4">
    <location>
        <begin position="88"/>
        <end position="158"/>
    </location>
</feature>
<gene>
    <name evidence="7" type="primary">LOC111599324</name>
</gene>
<organism evidence="6 7">
    <name type="scientific">Drosophila hydei</name>
    <name type="common">Fruit fly</name>
    <dbReference type="NCBI Taxonomy" id="7224"/>
    <lineage>
        <taxon>Eukaryota</taxon>
        <taxon>Metazoa</taxon>
        <taxon>Ecdysozoa</taxon>
        <taxon>Arthropoda</taxon>
        <taxon>Hexapoda</taxon>
        <taxon>Insecta</taxon>
        <taxon>Pterygota</taxon>
        <taxon>Neoptera</taxon>
        <taxon>Endopterygota</taxon>
        <taxon>Diptera</taxon>
        <taxon>Brachycera</taxon>
        <taxon>Muscomorpha</taxon>
        <taxon>Ephydroidea</taxon>
        <taxon>Drosophilidae</taxon>
        <taxon>Drosophila</taxon>
    </lineage>
</organism>
<dbReference type="OMA" id="PFWYRLT"/>
<dbReference type="InterPro" id="IPR025254">
    <property type="entry name" value="CCDC113/CCDC96_CC"/>
</dbReference>
<feature type="region of interest" description="Disordered" evidence="4">
    <location>
        <begin position="186"/>
        <end position="225"/>
    </location>
</feature>
<feature type="compositionally biased region" description="Basic and acidic residues" evidence="4">
    <location>
        <begin position="197"/>
        <end position="211"/>
    </location>
</feature>
<evidence type="ECO:0000256" key="2">
    <source>
        <dbReference type="ARBA" id="ARBA00023054"/>
    </source>
</evidence>
<evidence type="ECO:0000313" key="7">
    <source>
        <dbReference type="RefSeq" id="XP_023170709.1"/>
    </source>
</evidence>
<dbReference type="AlphaFoldDB" id="A0A6J1LSA3"/>
<feature type="compositionally biased region" description="Basic and acidic residues" evidence="4">
    <location>
        <begin position="92"/>
        <end position="102"/>
    </location>
</feature>
<evidence type="ECO:0000256" key="3">
    <source>
        <dbReference type="ARBA" id="ARBA00023273"/>
    </source>
</evidence>
<dbReference type="KEGG" id="dhe:111599324"/>
<evidence type="ECO:0000256" key="4">
    <source>
        <dbReference type="SAM" id="MobiDB-lite"/>
    </source>
</evidence>
<dbReference type="GeneID" id="111599324"/>
<dbReference type="Proteomes" id="UP000504633">
    <property type="component" value="Unplaced"/>
</dbReference>
<dbReference type="Pfam" id="PF13870">
    <property type="entry name" value="CCDC113_CCDC96_CC"/>
    <property type="match status" value="1"/>
</dbReference>
<proteinExistence type="predicted"/>
<protein>
    <submittedName>
        <fullName evidence="7">Uncharacterized protein LOC111599324</fullName>
    </submittedName>
</protein>
<dbReference type="PANTHER" id="PTHR15654:SF1">
    <property type="entry name" value="COILED-COIL DOMAIN-CONTAINING PROTEIN 96"/>
    <property type="match status" value="1"/>
</dbReference>
<feature type="region of interest" description="Disordered" evidence="4">
    <location>
        <begin position="238"/>
        <end position="258"/>
    </location>
</feature>
<dbReference type="GO" id="GO:0036064">
    <property type="term" value="C:ciliary basal body"/>
    <property type="evidence" value="ECO:0007669"/>
    <property type="project" value="TreeGrafter"/>
</dbReference>
<dbReference type="RefSeq" id="XP_023170709.1">
    <property type="nucleotide sequence ID" value="XM_023314941.2"/>
</dbReference>
<feature type="compositionally biased region" description="Acidic residues" evidence="4">
    <location>
        <begin position="112"/>
        <end position="143"/>
    </location>
</feature>
<dbReference type="PANTHER" id="PTHR15654">
    <property type="entry name" value="COILED-COIL DOMAIN-CONTAINING PROTEIN 113-RELATED"/>
    <property type="match status" value="1"/>
</dbReference>
<sequence>MGDHAVDPVASIERSATADDERHIVIDEVPLGELIEDLSVDVEDSKPEYDEETTSIMEDDEVDDEMRAKIEYKKKMKKREQKRQAHLKLRGHFKDMEDEKRQSSKPILSAEVEADELNEGEEGEEGEEGDEIGDLGEGAEGDELDVKSIISSSDDDDYSRRVCAVSFKGDFFQNFLFPSLSDITTESEEVAESARPTLEEKEADKEKKLSEPETGQFVDAAGVDQRPTFMAEEEHVREAQQDLEEVSEETSSSSISFDWPFPLEDEPPVAPAIDATEFALGMLIEMDSTLRIVPAVSTGELETVRIELANRQICIDLLYRIIDDVVETAEYVNPLKLLLSRLDKPKLLSDLHNVISECFAAKQFNSDLTNKMFDYYRRVGQLRCFDPLLSQQELKEYKRHREALAVLDHLKKKAAETKANYVWLMASVIMDLNYVRKISLTTVDSLENCFRTTLLRKDFEVMPRIVEHELRRMQSLRNEISDSRLGLITRQHTLGRLIERKRQFDQITADLTMDQFLNAQRDVIALGTKVEERNHDLIRMRDRCTKHVHQLAFIREKMSMISAALCNYKLDLDEKMERQAELRDQLFTLKIEHANLKNQKALMQEKSGLLYRPALLHDFDKTVELVEMKRKIVTKLRRIVVDLESRIDLYEVQARSSITSHSIASIRKFQKIPSKKVR</sequence>
<dbReference type="GO" id="GO:0005930">
    <property type="term" value="C:axoneme"/>
    <property type="evidence" value="ECO:0007669"/>
    <property type="project" value="TreeGrafter"/>
</dbReference>
<accession>A0A6J1LSA3</accession>
<evidence type="ECO:0000313" key="6">
    <source>
        <dbReference type="Proteomes" id="UP000504633"/>
    </source>
</evidence>
<dbReference type="GO" id="GO:0060271">
    <property type="term" value="P:cilium assembly"/>
    <property type="evidence" value="ECO:0007669"/>
    <property type="project" value="TreeGrafter"/>
</dbReference>
<keyword evidence="6" id="KW-1185">Reference proteome</keyword>
<keyword evidence="3" id="KW-0966">Cell projection</keyword>
<evidence type="ECO:0000256" key="1">
    <source>
        <dbReference type="ARBA" id="ARBA00004138"/>
    </source>
</evidence>
<dbReference type="InterPro" id="IPR051885">
    <property type="entry name" value="CC_CF"/>
</dbReference>
<comment type="subcellular location">
    <subcellularLocation>
        <location evidence="1">Cell projection</location>
        <location evidence="1">Cilium</location>
    </subcellularLocation>
</comment>
<feature type="domain" description="CCDC113/CCDC96 coiled-coil" evidence="5">
    <location>
        <begin position="473"/>
        <end position="647"/>
    </location>
</feature>
<reference evidence="7" key="1">
    <citation type="submission" date="2025-08" db="UniProtKB">
        <authorList>
            <consortium name="RefSeq"/>
        </authorList>
    </citation>
    <scope>IDENTIFICATION</scope>
    <source>
        <strain evidence="7">15085-1641.00</strain>
        <tissue evidence="7">Whole body</tissue>
    </source>
</reference>
<name>A0A6J1LSA3_DROHY</name>
<keyword evidence="2" id="KW-0175">Coiled coil</keyword>
<dbReference type="OrthoDB" id="10254794at2759"/>